<evidence type="ECO:0000313" key="3">
    <source>
        <dbReference type="Proteomes" id="UP000035058"/>
    </source>
</evidence>
<feature type="compositionally biased region" description="Low complexity" evidence="1">
    <location>
        <begin position="74"/>
        <end position="85"/>
    </location>
</feature>
<dbReference type="EMBL" id="BAHE01000015">
    <property type="protein sequence ID" value="GAC00318.1"/>
    <property type="molecule type" value="Genomic_DNA"/>
</dbReference>
<name>K6X7J3_9ACTN</name>
<feature type="compositionally biased region" description="Polar residues" evidence="1">
    <location>
        <begin position="121"/>
        <end position="131"/>
    </location>
</feature>
<accession>K6X7J3</accession>
<keyword evidence="3" id="KW-1185">Reference proteome</keyword>
<dbReference type="Proteomes" id="UP000035058">
    <property type="component" value="Unassembled WGS sequence"/>
</dbReference>
<evidence type="ECO:0000313" key="2">
    <source>
        <dbReference type="EMBL" id="GAC00318.1"/>
    </source>
</evidence>
<evidence type="ECO:0000256" key="1">
    <source>
        <dbReference type="SAM" id="MobiDB-lite"/>
    </source>
</evidence>
<gene>
    <name evidence="2" type="ORF">GONAM_15_00250</name>
</gene>
<protein>
    <submittedName>
        <fullName evidence="2">Uncharacterized protein</fullName>
    </submittedName>
</protein>
<sequence>MASTQTDDAAVGPVCALDDLSLRRSGIRYGGTMSCRTRRAIASGARVATTALGLSLALFTLSACGSEQDVTDTSASAGNGAVASAEQPADAPSTSAPVVPGRKPASARADSVTSAADADESTQAGPGTTCGSIPGPDGALRVLILAGDVDCDKAKSIADEYGPKIVTGTQQSVSGWTCGPSALQGVLAACQKDTTVIGFAP</sequence>
<comment type="caution">
    <text evidence="2">The sequence shown here is derived from an EMBL/GenBank/DDBJ whole genome shotgun (WGS) entry which is preliminary data.</text>
</comment>
<reference evidence="2 3" key="1">
    <citation type="submission" date="2012-08" db="EMBL/GenBank/DDBJ databases">
        <title>Whole genome shotgun sequence of Gordonia namibiensis NBRC 108229.</title>
        <authorList>
            <person name="Isaki-Nakamura S."/>
            <person name="Hosoyama A."/>
            <person name="Tsuchikane K."/>
            <person name="Katsumata H."/>
            <person name="Baba S."/>
            <person name="Yamazaki S."/>
            <person name="Fujita N."/>
        </authorList>
    </citation>
    <scope>NUCLEOTIDE SEQUENCE [LARGE SCALE GENOMIC DNA]</scope>
    <source>
        <strain evidence="2 3">NBRC 108229</strain>
    </source>
</reference>
<organism evidence="2 3">
    <name type="scientific">Gordonia namibiensis NBRC 108229</name>
    <dbReference type="NCBI Taxonomy" id="1208314"/>
    <lineage>
        <taxon>Bacteria</taxon>
        <taxon>Bacillati</taxon>
        <taxon>Actinomycetota</taxon>
        <taxon>Actinomycetes</taxon>
        <taxon>Mycobacteriales</taxon>
        <taxon>Gordoniaceae</taxon>
        <taxon>Gordonia</taxon>
    </lineage>
</organism>
<proteinExistence type="predicted"/>
<dbReference type="AlphaFoldDB" id="K6X7J3"/>
<feature type="region of interest" description="Disordered" evidence="1">
    <location>
        <begin position="70"/>
        <end position="133"/>
    </location>
</feature>